<dbReference type="Proteomes" id="UP000765509">
    <property type="component" value="Unassembled WGS sequence"/>
</dbReference>
<gene>
    <name evidence="3" type="ORF">O181_070842</name>
</gene>
<keyword evidence="4" id="KW-1185">Reference proteome</keyword>
<reference evidence="3" key="1">
    <citation type="submission" date="2021-03" db="EMBL/GenBank/DDBJ databases">
        <title>Draft genome sequence of rust myrtle Austropuccinia psidii MF-1, a brazilian biotype.</title>
        <authorList>
            <person name="Quecine M.C."/>
            <person name="Pachon D.M.R."/>
            <person name="Bonatelli M.L."/>
            <person name="Correr F.H."/>
            <person name="Franceschini L.M."/>
            <person name="Leite T.F."/>
            <person name="Margarido G.R.A."/>
            <person name="Almeida C.A."/>
            <person name="Ferrarezi J.A."/>
            <person name="Labate C.A."/>
        </authorList>
    </citation>
    <scope>NUCLEOTIDE SEQUENCE</scope>
    <source>
        <strain evidence="3">MF-1</strain>
    </source>
</reference>
<name>A0A9Q3F422_9BASI</name>
<dbReference type="Pfam" id="PF00098">
    <property type="entry name" value="zf-CCHC"/>
    <property type="match status" value="1"/>
</dbReference>
<feature type="region of interest" description="Disordered" evidence="1">
    <location>
        <begin position="76"/>
        <end position="106"/>
    </location>
</feature>
<organism evidence="3 4">
    <name type="scientific">Austropuccinia psidii MF-1</name>
    <dbReference type="NCBI Taxonomy" id="1389203"/>
    <lineage>
        <taxon>Eukaryota</taxon>
        <taxon>Fungi</taxon>
        <taxon>Dikarya</taxon>
        <taxon>Basidiomycota</taxon>
        <taxon>Pucciniomycotina</taxon>
        <taxon>Pucciniomycetes</taxon>
        <taxon>Pucciniales</taxon>
        <taxon>Sphaerophragmiaceae</taxon>
        <taxon>Austropuccinia</taxon>
    </lineage>
</organism>
<feature type="domain" description="CCHC-type" evidence="2">
    <location>
        <begin position="54"/>
        <end position="68"/>
    </location>
</feature>
<sequence>MTPRRIHQLSRGNYNKNQSCHNMEKIDIKIPSKPFIKKENPKEPFETNNTNEQRKCYKCGSIGHLANNFLEKANINEIVETEHHNDKEEESDPEKDTKESETSESD</sequence>
<dbReference type="InterPro" id="IPR001878">
    <property type="entry name" value="Znf_CCHC"/>
</dbReference>
<comment type="caution">
    <text evidence="3">The sequence shown here is derived from an EMBL/GenBank/DDBJ whole genome shotgun (WGS) entry which is preliminary data.</text>
</comment>
<evidence type="ECO:0000259" key="2">
    <source>
        <dbReference type="Pfam" id="PF00098"/>
    </source>
</evidence>
<dbReference type="GO" id="GO:0003676">
    <property type="term" value="F:nucleic acid binding"/>
    <property type="evidence" value="ECO:0007669"/>
    <property type="project" value="InterPro"/>
</dbReference>
<evidence type="ECO:0000313" key="4">
    <source>
        <dbReference type="Proteomes" id="UP000765509"/>
    </source>
</evidence>
<dbReference type="EMBL" id="AVOT02036590">
    <property type="protein sequence ID" value="MBW0531127.1"/>
    <property type="molecule type" value="Genomic_DNA"/>
</dbReference>
<dbReference type="AlphaFoldDB" id="A0A9Q3F422"/>
<accession>A0A9Q3F422</accession>
<feature type="compositionally biased region" description="Polar residues" evidence="1">
    <location>
        <begin position="10"/>
        <end position="20"/>
    </location>
</feature>
<feature type="compositionally biased region" description="Basic and acidic residues" evidence="1">
    <location>
        <begin position="94"/>
        <end position="106"/>
    </location>
</feature>
<proteinExistence type="predicted"/>
<feature type="region of interest" description="Disordered" evidence="1">
    <location>
        <begin position="1"/>
        <end position="20"/>
    </location>
</feature>
<dbReference type="GO" id="GO:0008270">
    <property type="term" value="F:zinc ion binding"/>
    <property type="evidence" value="ECO:0007669"/>
    <property type="project" value="InterPro"/>
</dbReference>
<protein>
    <recommendedName>
        <fullName evidence="2">CCHC-type domain-containing protein</fullName>
    </recommendedName>
</protein>
<evidence type="ECO:0000313" key="3">
    <source>
        <dbReference type="EMBL" id="MBW0531127.1"/>
    </source>
</evidence>
<dbReference type="OrthoDB" id="2507294at2759"/>
<evidence type="ECO:0000256" key="1">
    <source>
        <dbReference type="SAM" id="MobiDB-lite"/>
    </source>
</evidence>